<dbReference type="InterPro" id="IPR003203">
    <property type="entry name" value="CobU/CobP"/>
</dbReference>
<comment type="similarity">
    <text evidence="7">Belongs to the CobU/CobP family.</text>
</comment>
<evidence type="ECO:0000256" key="12">
    <source>
        <dbReference type="ARBA" id="ARBA00022741"/>
    </source>
</evidence>
<evidence type="ECO:0000256" key="9">
    <source>
        <dbReference type="ARBA" id="ARBA00012523"/>
    </source>
</evidence>
<evidence type="ECO:0000256" key="16">
    <source>
        <dbReference type="ARBA" id="ARBA00029570"/>
    </source>
</evidence>
<dbReference type="Proteomes" id="UP000183508">
    <property type="component" value="Unassembled WGS sequence"/>
</dbReference>
<keyword evidence="19" id="KW-0548">Nucleotidyltransferase</keyword>
<dbReference type="STRING" id="392015.SAMN05421543_11096"/>
<evidence type="ECO:0000313" key="19">
    <source>
        <dbReference type="EMBL" id="SFU85617.1"/>
    </source>
</evidence>
<reference evidence="20" key="1">
    <citation type="submission" date="2016-10" db="EMBL/GenBank/DDBJ databases">
        <authorList>
            <person name="Varghese N."/>
        </authorList>
    </citation>
    <scope>NUCLEOTIDE SEQUENCE [LARGE SCALE GENOMIC DNA]</scope>
    <source>
        <strain evidence="20">DSM 17980</strain>
    </source>
</reference>
<dbReference type="EC" id="2.7.1.156" evidence="8"/>
<evidence type="ECO:0000256" key="6">
    <source>
        <dbReference type="ARBA" id="ARBA00005159"/>
    </source>
</evidence>
<accession>A0A1I7JKE0</accession>
<organism evidence="19 20">
    <name type="scientific">Alicyclobacillus macrosporangiidus</name>
    <dbReference type="NCBI Taxonomy" id="392015"/>
    <lineage>
        <taxon>Bacteria</taxon>
        <taxon>Bacillati</taxon>
        <taxon>Bacillota</taxon>
        <taxon>Bacilli</taxon>
        <taxon>Bacillales</taxon>
        <taxon>Alicyclobacillaceae</taxon>
        <taxon>Alicyclobacillus</taxon>
    </lineage>
</organism>
<dbReference type="PANTHER" id="PTHR34848">
    <property type="match status" value="1"/>
</dbReference>
<sequence length="231" mass="24797">MAEADAGLRKADLVLVLGGARSGKSEVAEDWAARWSACLGRPVVYLATGQAADAEMADRIRRHRDRRPAAWRTVEEPLQVPEWFAARRNGDIVLLDCLSMLLNNWMWLEGCGDDALAERVKRLSDALATAPGPVVAVSQEAGLGIVPADAQTRRYRDWLGTLNQAVARRAGRVLWVVAGIPVDLRRLEASAEVSAEAEVPAVAPADAEAADAEAEPEARTGVETASEAEVP</sequence>
<comment type="catalytic activity">
    <reaction evidence="3">
        <text>adenosylcob(III)inamide + GTP = adenosylcob(III)inamide phosphate + GDP + H(+)</text>
        <dbReference type="Rhea" id="RHEA:15765"/>
        <dbReference type="ChEBI" id="CHEBI:2480"/>
        <dbReference type="ChEBI" id="CHEBI:15378"/>
        <dbReference type="ChEBI" id="CHEBI:37565"/>
        <dbReference type="ChEBI" id="CHEBI:58189"/>
        <dbReference type="ChEBI" id="CHEBI:58502"/>
        <dbReference type="EC" id="2.7.1.156"/>
    </reaction>
</comment>
<evidence type="ECO:0000256" key="8">
    <source>
        <dbReference type="ARBA" id="ARBA00012016"/>
    </source>
</evidence>
<evidence type="ECO:0000256" key="4">
    <source>
        <dbReference type="ARBA" id="ARBA00003889"/>
    </source>
</evidence>
<evidence type="ECO:0000256" key="11">
    <source>
        <dbReference type="ARBA" id="ARBA00022679"/>
    </source>
</evidence>
<evidence type="ECO:0000256" key="15">
    <source>
        <dbReference type="ARBA" id="ARBA00023134"/>
    </source>
</evidence>
<dbReference type="RefSeq" id="WP_074952554.1">
    <property type="nucleotide sequence ID" value="NZ_FPBV01000010.1"/>
</dbReference>
<name>A0A1I7JKE0_9BACL</name>
<keyword evidence="10" id="KW-0169">Cobalamin biosynthesis</keyword>
<dbReference type="UniPathway" id="UPA00148">
    <property type="reaction ID" value="UER00236"/>
</dbReference>
<feature type="compositionally biased region" description="Low complexity" evidence="18">
    <location>
        <begin position="197"/>
        <end position="207"/>
    </location>
</feature>
<dbReference type="GO" id="GO:0005525">
    <property type="term" value="F:GTP binding"/>
    <property type="evidence" value="ECO:0007669"/>
    <property type="project" value="UniProtKB-KW"/>
</dbReference>
<keyword evidence="12" id="KW-0547">Nucleotide-binding</keyword>
<evidence type="ECO:0000256" key="10">
    <source>
        <dbReference type="ARBA" id="ARBA00022573"/>
    </source>
</evidence>
<dbReference type="AlphaFoldDB" id="A0A1I7JKE0"/>
<protein>
    <recommendedName>
        <fullName evidence="16">Adenosylcobinamide kinase</fullName>
        <ecNumber evidence="8">2.7.1.156</ecNumber>
        <ecNumber evidence="9">2.7.7.62</ecNumber>
    </recommendedName>
    <alternativeName>
        <fullName evidence="17">Adenosylcobinamide-phosphate guanylyltransferase</fullName>
    </alternativeName>
</protein>
<comment type="catalytic activity">
    <reaction evidence="2">
        <text>adenosylcob(III)inamide phosphate + GTP + H(+) = adenosylcob(III)inamide-GDP + diphosphate</text>
        <dbReference type="Rhea" id="RHEA:22712"/>
        <dbReference type="ChEBI" id="CHEBI:15378"/>
        <dbReference type="ChEBI" id="CHEBI:33019"/>
        <dbReference type="ChEBI" id="CHEBI:37565"/>
        <dbReference type="ChEBI" id="CHEBI:58502"/>
        <dbReference type="ChEBI" id="CHEBI:60487"/>
        <dbReference type="EC" id="2.7.7.62"/>
    </reaction>
</comment>
<proteinExistence type="inferred from homology"/>
<dbReference type="GO" id="GO:0008820">
    <property type="term" value="F:cobinamide phosphate guanylyltransferase activity"/>
    <property type="evidence" value="ECO:0007669"/>
    <property type="project" value="UniProtKB-EC"/>
</dbReference>
<comment type="function">
    <text evidence="4">Catalyzes ATP-dependent phosphorylation of adenosylcobinamide and addition of GMP to adenosylcobinamide phosphate.</text>
</comment>
<dbReference type="GO" id="GO:0043752">
    <property type="term" value="F:adenosylcobinamide kinase activity"/>
    <property type="evidence" value="ECO:0007669"/>
    <property type="project" value="UniProtKB-EC"/>
</dbReference>
<comment type="pathway">
    <text evidence="6">Cofactor biosynthesis; adenosylcobalamin biosynthesis; adenosylcobalamin from cob(II)yrinate a,c-diamide: step 5/7.</text>
</comment>
<dbReference type="Pfam" id="PF02283">
    <property type="entry name" value="CobU"/>
    <property type="match status" value="1"/>
</dbReference>
<evidence type="ECO:0000256" key="2">
    <source>
        <dbReference type="ARBA" id="ARBA00000711"/>
    </source>
</evidence>
<dbReference type="PANTHER" id="PTHR34848:SF1">
    <property type="entry name" value="BIFUNCTIONAL ADENOSYLCOBALAMIN BIOSYNTHESIS PROTEIN COBU"/>
    <property type="match status" value="1"/>
</dbReference>
<comment type="catalytic activity">
    <reaction evidence="1">
        <text>adenosylcob(III)inamide + ATP = adenosylcob(III)inamide phosphate + ADP + H(+)</text>
        <dbReference type="Rhea" id="RHEA:15769"/>
        <dbReference type="ChEBI" id="CHEBI:2480"/>
        <dbReference type="ChEBI" id="CHEBI:15378"/>
        <dbReference type="ChEBI" id="CHEBI:30616"/>
        <dbReference type="ChEBI" id="CHEBI:58502"/>
        <dbReference type="ChEBI" id="CHEBI:456216"/>
        <dbReference type="EC" id="2.7.1.156"/>
    </reaction>
</comment>
<keyword evidence="13 19" id="KW-0418">Kinase</keyword>
<keyword evidence="15" id="KW-0342">GTP-binding</keyword>
<evidence type="ECO:0000256" key="5">
    <source>
        <dbReference type="ARBA" id="ARBA00004692"/>
    </source>
</evidence>
<dbReference type="GO" id="GO:0005524">
    <property type="term" value="F:ATP binding"/>
    <property type="evidence" value="ECO:0007669"/>
    <property type="project" value="UniProtKB-KW"/>
</dbReference>
<evidence type="ECO:0000256" key="18">
    <source>
        <dbReference type="SAM" id="MobiDB-lite"/>
    </source>
</evidence>
<dbReference type="EMBL" id="FPBV01000010">
    <property type="protein sequence ID" value="SFU85617.1"/>
    <property type="molecule type" value="Genomic_DNA"/>
</dbReference>
<evidence type="ECO:0000256" key="7">
    <source>
        <dbReference type="ARBA" id="ARBA00007490"/>
    </source>
</evidence>
<dbReference type="SUPFAM" id="SSF52540">
    <property type="entry name" value="P-loop containing nucleoside triphosphate hydrolases"/>
    <property type="match status" value="1"/>
</dbReference>
<evidence type="ECO:0000256" key="13">
    <source>
        <dbReference type="ARBA" id="ARBA00022777"/>
    </source>
</evidence>
<comment type="pathway">
    <text evidence="5">Cofactor biosynthesis; adenosylcobalamin biosynthesis; adenosylcobalamin from cob(II)yrinate a,c-diamide: step 6/7.</text>
</comment>
<dbReference type="EC" id="2.7.7.62" evidence="9"/>
<feature type="region of interest" description="Disordered" evidence="18">
    <location>
        <begin position="197"/>
        <end position="231"/>
    </location>
</feature>
<dbReference type="InterPro" id="IPR027417">
    <property type="entry name" value="P-loop_NTPase"/>
</dbReference>
<dbReference type="GO" id="GO:0009236">
    <property type="term" value="P:cobalamin biosynthetic process"/>
    <property type="evidence" value="ECO:0007669"/>
    <property type="project" value="UniProtKB-UniPathway"/>
</dbReference>
<evidence type="ECO:0000256" key="14">
    <source>
        <dbReference type="ARBA" id="ARBA00022840"/>
    </source>
</evidence>
<dbReference type="CDD" id="cd00544">
    <property type="entry name" value="CobU"/>
    <property type="match status" value="1"/>
</dbReference>
<evidence type="ECO:0000256" key="17">
    <source>
        <dbReference type="ARBA" id="ARBA00030571"/>
    </source>
</evidence>
<keyword evidence="14" id="KW-0067">ATP-binding</keyword>
<dbReference type="NCBIfam" id="NF004469">
    <property type="entry name" value="PRK05800.1"/>
    <property type="match status" value="1"/>
</dbReference>
<keyword evidence="20" id="KW-1185">Reference proteome</keyword>
<keyword evidence="11 19" id="KW-0808">Transferase</keyword>
<evidence type="ECO:0000256" key="3">
    <source>
        <dbReference type="ARBA" id="ARBA00001522"/>
    </source>
</evidence>
<evidence type="ECO:0000256" key="1">
    <source>
        <dbReference type="ARBA" id="ARBA00000312"/>
    </source>
</evidence>
<gene>
    <name evidence="19" type="ORF">SAMN05421543_11096</name>
</gene>
<dbReference type="Gene3D" id="3.40.50.300">
    <property type="entry name" value="P-loop containing nucleotide triphosphate hydrolases"/>
    <property type="match status" value="1"/>
</dbReference>
<evidence type="ECO:0000313" key="20">
    <source>
        <dbReference type="Proteomes" id="UP000183508"/>
    </source>
</evidence>